<keyword evidence="4" id="KW-1185">Reference proteome</keyword>
<feature type="compositionally biased region" description="Polar residues" evidence="1">
    <location>
        <begin position="464"/>
        <end position="483"/>
    </location>
</feature>
<comment type="caution">
    <text evidence="3">The sequence shown here is derived from an EMBL/GenBank/DDBJ whole genome shotgun (WGS) entry which is preliminary data.</text>
</comment>
<feature type="region of interest" description="Disordered" evidence="1">
    <location>
        <begin position="275"/>
        <end position="303"/>
    </location>
</feature>
<evidence type="ECO:0000256" key="1">
    <source>
        <dbReference type="SAM" id="MobiDB-lite"/>
    </source>
</evidence>
<organism evidence="3 4">
    <name type="scientific">Suillus plorans</name>
    <dbReference type="NCBI Taxonomy" id="116603"/>
    <lineage>
        <taxon>Eukaryota</taxon>
        <taxon>Fungi</taxon>
        <taxon>Dikarya</taxon>
        <taxon>Basidiomycota</taxon>
        <taxon>Agaricomycotina</taxon>
        <taxon>Agaricomycetes</taxon>
        <taxon>Agaricomycetidae</taxon>
        <taxon>Boletales</taxon>
        <taxon>Suillineae</taxon>
        <taxon>Suillaceae</taxon>
        <taxon>Suillus</taxon>
    </lineage>
</organism>
<dbReference type="EMBL" id="JABBWE010000088">
    <property type="protein sequence ID" value="KAG1786777.1"/>
    <property type="molecule type" value="Genomic_DNA"/>
</dbReference>
<proteinExistence type="predicted"/>
<evidence type="ECO:0000256" key="2">
    <source>
        <dbReference type="SAM" id="Phobius"/>
    </source>
</evidence>
<evidence type="ECO:0000313" key="3">
    <source>
        <dbReference type="EMBL" id="KAG1786777.1"/>
    </source>
</evidence>
<dbReference type="OrthoDB" id="2563669at2759"/>
<name>A0A9P7ADS4_9AGAM</name>
<feature type="transmembrane region" description="Helical" evidence="2">
    <location>
        <begin position="313"/>
        <end position="335"/>
    </location>
</feature>
<dbReference type="GeneID" id="64601360"/>
<reference evidence="3" key="1">
    <citation type="journal article" date="2020" name="New Phytol.">
        <title>Comparative genomics reveals dynamic genome evolution in host specialist ectomycorrhizal fungi.</title>
        <authorList>
            <person name="Lofgren L.A."/>
            <person name="Nguyen N.H."/>
            <person name="Vilgalys R."/>
            <person name="Ruytinx J."/>
            <person name="Liao H.L."/>
            <person name="Branco S."/>
            <person name="Kuo A."/>
            <person name="LaButti K."/>
            <person name="Lipzen A."/>
            <person name="Andreopoulos W."/>
            <person name="Pangilinan J."/>
            <person name="Riley R."/>
            <person name="Hundley H."/>
            <person name="Na H."/>
            <person name="Barry K."/>
            <person name="Grigoriev I.V."/>
            <person name="Stajich J.E."/>
            <person name="Kennedy P.G."/>
        </authorList>
    </citation>
    <scope>NUCLEOTIDE SEQUENCE</scope>
    <source>
        <strain evidence="3">S12</strain>
    </source>
</reference>
<protein>
    <recommendedName>
        <fullName evidence="5">Transmembrane protein</fullName>
    </recommendedName>
</protein>
<feature type="region of interest" description="Disordered" evidence="1">
    <location>
        <begin position="454"/>
        <end position="497"/>
    </location>
</feature>
<gene>
    <name evidence="3" type="ORF">HD556DRAFT_1449433</name>
</gene>
<accession>A0A9P7ADS4</accession>
<keyword evidence="2" id="KW-1133">Transmembrane helix</keyword>
<evidence type="ECO:0000313" key="4">
    <source>
        <dbReference type="Proteomes" id="UP000719766"/>
    </source>
</evidence>
<keyword evidence="2" id="KW-0812">Transmembrane</keyword>
<keyword evidence="2" id="KW-0472">Membrane</keyword>
<dbReference type="Gene3D" id="2.60.120.260">
    <property type="entry name" value="Galactose-binding domain-like"/>
    <property type="match status" value="2"/>
</dbReference>
<dbReference type="RefSeq" id="XP_041154186.1">
    <property type="nucleotide sequence ID" value="XM_041307596.1"/>
</dbReference>
<sequence>MSSVSFLVDDKSPLIHYDSTWAPGNSGDDPLADQYFRGTFQTSNVTSSVATFSFNGTAFWIYGAKRSNHGTYTVVVDGATFAGNTGQSNANLFQQVLFNQSGLAQGSHTVSITNTATGNLYVDIDMVVWQTEFSGTLLATEMVDDADARFEYQQPEWNTNPTSVNLFNNGTGHSTSVSDASVTLTFTGTSRSNEHTSESVSIFGTVGPGNGLYTVSLDSQQPTQYNATAYLTFYEVMLYHADNLGSGQHKVTLVNLPETNGQTLNIDYALLTSSSNSSNSSSSPSGSPSSSGGSPGTSSVNAVSTSTSLGSGAIAGIVVALGVALCASAAAFFFYRRWKSAQAASQDLYRIRTPQHPPGNANMGASSSVETRSNASLIHQDTLPRGTSWQSYQQAEYDYQSSPRTANRLHIPSSSMPTVDEVVVSSTTQYPVDEMGSSHRPLPEAPGTQQNIFQLPVPDDSMGISKTTPVQRRASMQSASATIRDNPPPPDYIQATR</sequence>
<dbReference type="Proteomes" id="UP000719766">
    <property type="component" value="Unassembled WGS sequence"/>
</dbReference>
<evidence type="ECO:0008006" key="5">
    <source>
        <dbReference type="Google" id="ProtNLM"/>
    </source>
</evidence>
<dbReference type="AlphaFoldDB" id="A0A9P7ADS4"/>